<dbReference type="SUPFAM" id="SSF52540">
    <property type="entry name" value="P-loop containing nucleoside triphosphate hydrolases"/>
    <property type="match status" value="1"/>
</dbReference>
<dbReference type="OrthoDB" id="4379468at2"/>
<sequence length="475" mass="50231">MVYQGKALRTAVRTMLEEVAAVGPDEQAAVAQLAGGLSGHSTVALAGRISSGKSTLVNALVAEEIAPTDRSECTLVATMYAFGTPARREVVGLDGTTDDSAGDGSRDLGRAAGEVDYEVVYLSQAHLRDRYRIIDTPGLSTTTQSSEDATRRALIDGGGLPSPDILLFLVEGGHLRSDEVAFLREAGATRLNTILVVAHADNAGAGADGSGDPFDTAEKLARNLAAEHPELARAVVPVSGLMAQAAEVGVSETDAEALAALAGAAADDLELDLFTEADPTLLDLADRFGVYTVLHGRQAAERGAVTLSEWLLQRSGLQRLRRVIDGQLAGYTEVSTARTALAGIRRIATVSAHRDRVEAAIERFQIDPATGSLQVAEALEQVMRRAPESPLTAELDRVFWAVDGAAACGLTAGTPLPAVQSRARELLADCRTRRLTLMLGAEREALNVLERSYQMAADGAVPAALRRGHRQEERR</sequence>
<protein>
    <recommendedName>
        <fullName evidence="1">Dynamin N-terminal domain-containing protein</fullName>
    </recommendedName>
</protein>
<feature type="domain" description="Dynamin N-terminal" evidence="1">
    <location>
        <begin position="43"/>
        <end position="198"/>
    </location>
</feature>
<gene>
    <name evidence="2" type="ORF">GOHSU_40_00100</name>
</gene>
<dbReference type="STRING" id="1121927.GOHSU_40_00100"/>
<evidence type="ECO:0000313" key="3">
    <source>
        <dbReference type="Proteomes" id="UP000053405"/>
    </source>
</evidence>
<evidence type="ECO:0000313" key="2">
    <source>
        <dbReference type="EMBL" id="GAC58426.1"/>
    </source>
</evidence>
<accession>L7LCG4</accession>
<evidence type="ECO:0000259" key="1">
    <source>
        <dbReference type="Pfam" id="PF00350"/>
    </source>
</evidence>
<dbReference type="eggNOG" id="COG0699">
    <property type="taxonomic scope" value="Bacteria"/>
</dbReference>
<comment type="caution">
    <text evidence="2">The sequence shown here is derived from an EMBL/GenBank/DDBJ whole genome shotgun (WGS) entry which is preliminary data.</text>
</comment>
<keyword evidence="3" id="KW-1185">Reference proteome</keyword>
<name>L7LCG4_9ACTN</name>
<dbReference type="AlphaFoldDB" id="L7LCG4"/>
<proteinExistence type="predicted"/>
<dbReference type="Proteomes" id="UP000053405">
    <property type="component" value="Unassembled WGS sequence"/>
</dbReference>
<dbReference type="RefSeq" id="WP_005942527.1">
    <property type="nucleotide sequence ID" value="NZ_ATVK01000059.1"/>
</dbReference>
<dbReference type="EMBL" id="BANT01000040">
    <property type="protein sequence ID" value="GAC58426.1"/>
    <property type="molecule type" value="Genomic_DNA"/>
</dbReference>
<dbReference type="InterPro" id="IPR027417">
    <property type="entry name" value="P-loop_NTPase"/>
</dbReference>
<organism evidence="2 3">
    <name type="scientific">Gordonia hirsuta DSM 44140 = NBRC 16056</name>
    <dbReference type="NCBI Taxonomy" id="1121927"/>
    <lineage>
        <taxon>Bacteria</taxon>
        <taxon>Bacillati</taxon>
        <taxon>Actinomycetota</taxon>
        <taxon>Actinomycetes</taxon>
        <taxon>Mycobacteriales</taxon>
        <taxon>Gordoniaceae</taxon>
        <taxon>Gordonia</taxon>
    </lineage>
</organism>
<dbReference type="Gene3D" id="3.40.50.300">
    <property type="entry name" value="P-loop containing nucleotide triphosphate hydrolases"/>
    <property type="match status" value="1"/>
</dbReference>
<reference evidence="2 3" key="1">
    <citation type="submission" date="2012-12" db="EMBL/GenBank/DDBJ databases">
        <title>Whole genome shotgun sequence of Gordonia hirsuta NBRC 16056.</title>
        <authorList>
            <person name="Isaki-Nakamura S."/>
            <person name="Hosoyama A."/>
            <person name="Tsuchikane K."/>
            <person name="Katsumata H."/>
            <person name="Baba S."/>
            <person name="Yamazaki S."/>
            <person name="Fujita N."/>
        </authorList>
    </citation>
    <scope>NUCLEOTIDE SEQUENCE [LARGE SCALE GENOMIC DNA]</scope>
    <source>
        <strain evidence="2 3">NBRC 16056</strain>
    </source>
</reference>
<dbReference type="InterPro" id="IPR045063">
    <property type="entry name" value="Dynamin_N"/>
</dbReference>
<dbReference type="Pfam" id="PF00350">
    <property type="entry name" value="Dynamin_N"/>
    <property type="match status" value="1"/>
</dbReference>